<feature type="domain" description="Leucine-binding protein" evidence="5">
    <location>
        <begin position="69"/>
        <end position="405"/>
    </location>
</feature>
<feature type="signal peptide" evidence="4">
    <location>
        <begin position="1"/>
        <end position="25"/>
    </location>
</feature>
<comment type="similarity">
    <text evidence="1">Belongs to the leucine-binding protein family.</text>
</comment>
<dbReference type="RefSeq" id="WP_160958296.1">
    <property type="nucleotide sequence ID" value="NZ_WVUD01000002.1"/>
</dbReference>
<organism evidence="6 7">
    <name type="scientific">Solidesulfovibrio aerotolerans</name>
    <dbReference type="NCBI Taxonomy" id="295255"/>
    <lineage>
        <taxon>Bacteria</taxon>
        <taxon>Pseudomonadati</taxon>
        <taxon>Thermodesulfobacteriota</taxon>
        <taxon>Desulfovibrionia</taxon>
        <taxon>Desulfovibrionales</taxon>
        <taxon>Desulfovibrionaceae</taxon>
        <taxon>Solidesulfovibrio</taxon>
    </lineage>
</organism>
<sequence>MIAKTKKYRPFPRLLAACVACFVLAALTGCAGIFPGSQPPAEPTPPPPPVAPVTPEPTPPPKPAFSNSVAVLLPLGGPFREFGGRVQKGIKAAQDALAAAGTPLEVTVIDATQPGWADSLRQLPPEVTVVGGPMHRLTLKELETAGLLQTRVFLAFMPSLGEAREGIDAWRFFPSADDEIDALLRLSATDYGINQFAILRPGDRYGQTMGDAFAGAVSRLGGQITATGVYAPQDPSSWEGTVGDMLRTGGGRPGYGAVFVPDEWARADKVLPAFFKNKVDDLLILGPQLWTEALYRAAAAKTQINIQNYRLAVCPGAWWPENQGQATQQLVTAMHAAGIEHPDMWEAIGFDFARMAARLGRLPQGSSPQEVSSRLAQATSGMDFSMAPLSYTPDGKAHVSMYLFRPSVTGPVLLDPEGFRQRLNAIRQKALENPAPENEQSYSPAQPAPGVPAQPVPAAPPAPVQPQAPVPAHRQAIPVS</sequence>
<feature type="region of interest" description="Disordered" evidence="3">
    <location>
        <begin position="38"/>
        <end position="65"/>
    </location>
</feature>
<dbReference type="OrthoDB" id="5410879at2"/>
<feature type="compositionally biased region" description="Pro residues" evidence="3">
    <location>
        <begin position="38"/>
        <end position="63"/>
    </location>
</feature>
<dbReference type="PROSITE" id="PS51257">
    <property type="entry name" value="PROKAR_LIPOPROTEIN"/>
    <property type="match status" value="1"/>
</dbReference>
<keyword evidence="2 4" id="KW-0732">Signal</keyword>
<feature type="region of interest" description="Disordered" evidence="3">
    <location>
        <begin position="434"/>
        <end position="480"/>
    </location>
</feature>
<evidence type="ECO:0000256" key="2">
    <source>
        <dbReference type="ARBA" id="ARBA00022729"/>
    </source>
</evidence>
<dbReference type="Gene3D" id="3.40.50.2300">
    <property type="match status" value="2"/>
</dbReference>
<feature type="chain" id="PRO_5029014471" evidence="4">
    <location>
        <begin position="26"/>
        <end position="480"/>
    </location>
</feature>
<dbReference type="Proteomes" id="UP000482487">
    <property type="component" value="Unassembled WGS sequence"/>
</dbReference>
<reference evidence="6 7" key="1">
    <citation type="submission" date="2020-01" db="EMBL/GenBank/DDBJ databases">
        <title>Genome sequence of Desulfovibrio aerotolerans DSM 16695(T).</title>
        <authorList>
            <person name="Karnachuk O."/>
            <person name="Avakyan M."/>
            <person name="Mardanov A."/>
            <person name="Kadnikov V."/>
            <person name="Ravin N."/>
        </authorList>
    </citation>
    <scope>NUCLEOTIDE SEQUENCE [LARGE SCALE GENOMIC DNA]</scope>
    <source>
        <strain evidence="6 7">DSM 16695</strain>
    </source>
</reference>
<evidence type="ECO:0000313" key="6">
    <source>
        <dbReference type="EMBL" id="MYL81945.1"/>
    </source>
</evidence>
<evidence type="ECO:0000259" key="5">
    <source>
        <dbReference type="Pfam" id="PF13458"/>
    </source>
</evidence>
<evidence type="ECO:0000256" key="4">
    <source>
        <dbReference type="SAM" id="SignalP"/>
    </source>
</evidence>
<dbReference type="InterPro" id="IPR028081">
    <property type="entry name" value="Leu-bd"/>
</dbReference>
<dbReference type="AlphaFoldDB" id="A0A7C9IJ42"/>
<evidence type="ECO:0000256" key="3">
    <source>
        <dbReference type="SAM" id="MobiDB-lite"/>
    </source>
</evidence>
<proteinExistence type="inferred from homology"/>
<dbReference type="EMBL" id="WVUD01000002">
    <property type="protein sequence ID" value="MYL81945.1"/>
    <property type="molecule type" value="Genomic_DNA"/>
</dbReference>
<feature type="compositionally biased region" description="Pro residues" evidence="3">
    <location>
        <begin position="446"/>
        <end position="469"/>
    </location>
</feature>
<dbReference type="Pfam" id="PF13458">
    <property type="entry name" value="Peripla_BP_6"/>
    <property type="match status" value="1"/>
</dbReference>
<comment type="caution">
    <text evidence="6">The sequence shown here is derived from an EMBL/GenBank/DDBJ whole genome shotgun (WGS) entry which is preliminary data.</text>
</comment>
<dbReference type="InterPro" id="IPR028082">
    <property type="entry name" value="Peripla_BP_I"/>
</dbReference>
<evidence type="ECO:0000256" key="1">
    <source>
        <dbReference type="ARBA" id="ARBA00010062"/>
    </source>
</evidence>
<gene>
    <name evidence="6" type="ORF">GTA51_02180</name>
</gene>
<dbReference type="SUPFAM" id="SSF53822">
    <property type="entry name" value="Periplasmic binding protein-like I"/>
    <property type="match status" value="1"/>
</dbReference>
<evidence type="ECO:0000313" key="7">
    <source>
        <dbReference type="Proteomes" id="UP000482487"/>
    </source>
</evidence>
<keyword evidence="7" id="KW-1185">Reference proteome</keyword>
<name>A0A7C9IJ42_9BACT</name>
<protein>
    <submittedName>
        <fullName evidence="6">ABC transporter substrate-binding protein</fullName>
    </submittedName>
</protein>
<accession>A0A7C9IJ42</accession>